<dbReference type="Pfam" id="PF04389">
    <property type="entry name" value="Peptidase_M28"/>
    <property type="match status" value="1"/>
</dbReference>
<dbReference type="Proteomes" id="UP001465976">
    <property type="component" value="Unassembled WGS sequence"/>
</dbReference>
<comment type="cofactor">
    <cofactor evidence="1">
        <name>Zn(2+)</name>
        <dbReference type="ChEBI" id="CHEBI:29105"/>
    </cofactor>
</comment>
<accession>A0ABR3FMJ2</accession>
<evidence type="ECO:0000259" key="10">
    <source>
        <dbReference type="Pfam" id="PF04389"/>
    </source>
</evidence>
<keyword evidence="7 9" id="KW-0862">Zinc</keyword>
<evidence type="ECO:0000256" key="8">
    <source>
        <dbReference type="ARBA" id="ARBA00043962"/>
    </source>
</evidence>
<dbReference type="EMBL" id="JBAHYK010000212">
    <property type="protein sequence ID" value="KAL0576608.1"/>
    <property type="molecule type" value="Genomic_DNA"/>
</dbReference>
<evidence type="ECO:0000256" key="6">
    <source>
        <dbReference type="ARBA" id="ARBA00022801"/>
    </source>
</evidence>
<dbReference type="EC" id="3.4.-.-" evidence="9"/>
<dbReference type="InterPro" id="IPR007484">
    <property type="entry name" value="Peptidase_M28"/>
</dbReference>
<feature type="chain" id="PRO_5044980732" description="Peptide hydrolase" evidence="9">
    <location>
        <begin position="18"/>
        <end position="312"/>
    </location>
</feature>
<keyword evidence="2" id="KW-0031">Aminopeptidase</keyword>
<keyword evidence="3 9" id="KW-0645">Protease</keyword>
<dbReference type="PANTHER" id="PTHR12147">
    <property type="entry name" value="METALLOPEPTIDASE M28 FAMILY MEMBER"/>
    <property type="match status" value="1"/>
</dbReference>
<comment type="similarity">
    <text evidence="8">Belongs to the peptidase M28 family. M28E subfamily.</text>
</comment>
<keyword evidence="6 9" id="KW-0378">Hydrolase</keyword>
<keyword evidence="5 9" id="KW-0732">Signal</keyword>
<evidence type="ECO:0000256" key="9">
    <source>
        <dbReference type="RuleBase" id="RU361240"/>
    </source>
</evidence>
<evidence type="ECO:0000256" key="5">
    <source>
        <dbReference type="ARBA" id="ARBA00022729"/>
    </source>
</evidence>
<feature type="signal peptide" evidence="9">
    <location>
        <begin position="1"/>
        <end position="17"/>
    </location>
</feature>
<feature type="domain" description="Peptidase M28" evidence="10">
    <location>
        <begin position="195"/>
        <end position="300"/>
    </location>
</feature>
<dbReference type="SUPFAM" id="SSF53187">
    <property type="entry name" value="Zn-dependent exopeptidases"/>
    <property type="match status" value="1"/>
</dbReference>
<organism evidence="11 12">
    <name type="scientific">Marasmius crinis-equi</name>
    <dbReference type="NCBI Taxonomy" id="585013"/>
    <lineage>
        <taxon>Eukaryota</taxon>
        <taxon>Fungi</taxon>
        <taxon>Dikarya</taxon>
        <taxon>Basidiomycota</taxon>
        <taxon>Agaricomycotina</taxon>
        <taxon>Agaricomycetes</taxon>
        <taxon>Agaricomycetidae</taxon>
        <taxon>Agaricales</taxon>
        <taxon>Marasmiineae</taxon>
        <taxon>Marasmiaceae</taxon>
        <taxon>Marasmius</taxon>
    </lineage>
</organism>
<evidence type="ECO:0000256" key="2">
    <source>
        <dbReference type="ARBA" id="ARBA00022438"/>
    </source>
</evidence>
<evidence type="ECO:0000256" key="4">
    <source>
        <dbReference type="ARBA" id="ARBA00022723"/>
    </source>
</evidence>
<gene>
    <name evidence="11" type="ORF">V5O48_005366</name>
</gene>
<reference evidence="11 12" key="1">
    <citation type="submission" date="2024-02" db="EMBL/GenBank/DDBJ databases">
        <title>A draft genome for the cacao thread blight pathogen Marasmius crinis-equi.</title>
        <authorList>
            <person name="Cohen S.P."/>
            <person name="Baruah I.K."/>
            <person name="Amoako-Attah I."/>
            <person name="Bukari Y."/>
            <person name="Meinhardt L.W."/>
            <person name="Bailey B.A."/>
        </authorList>
    </citation>
    <scope>NUCLEOTIDE SEQUENCE [LARGE SCALE GENOMIC DNA]</scope>
    <source>
        <strain evidence="11 12">GH-76</strain>
    </source>
</reference>
<evidence type="ECO:0000313" key="11">
    <source>
        <dbReference type="EMBL" id="KAL0576608.1"/>
    </source>
</evidence>
<protein>
    <recommendedName>
        <fullName evidence="9">Peptide hydrolase</fullName>
        <ecNumber evidence="9">3.4.-.-</ecNumber>
    </recommendedName>
</protein>
<dbReference type="InterPro" id="IPR045175">
    <property type="entry name" value="M28_fam"/>
</dbReference>
<keyword evidence="12" id="KW-1185">Reference proteome</keyword>
<name>A0ABR3FMJ2_9AGAR</name>
<evidence type="ECO:0000256" key="1">
    <source>
        <dbReference type="ARBA" id="ARBA00001947"/>
    </source>
</evidence>
<keyword evidence="4 9" id="KW-0479">Metal-binding</keyword>
<evidence type="ECO:0000256" key="3">
    <source>
        <dbReference type="ARBA" id="ARBA00022670"/>
    </source>
</evidence>
<dbReference type="Gene3D" id="3.40.630.10">
    <property type="entry name" value="Zn peptidases"/>
    <property type="match status" value="1"/>
</dbReference>
<evidence type="ECO:0000313" key="12">
    <source>
        <dbReference type="Proteomes" id="UP001465976"/>
    </source>
</evidence>
<sequence>MIPSTILLLAFAVGALGHDENSVRTIKFASQHVEKLPASVIEGLRFAPALPRPLSTASLGAVRASLANITSATGTTISDEAIDVLQGRHERKLWTNGFIDITGRETYSSLRARQDAPQFPNPDPSAHPELAPMLAKVTASELKTYVTELSTAWSSRYYLSVNASAPAAWIQSQFASWLGDSQVKAFPNPDFDQPNIVARIEAKSGSPDTGIVVLGAHLDSTSFETPRLTAPGADDDASGISAIMAIMRILKESGYQGSYAIEAHAYAGEEGGLLGSAQLAQNYKTQGKAIRGLLDFEMIGKCLILYGLAYLG</sequence>
<dbReference type="PANTHER" id="PTHR12147:SF56">
    <property type="entry name" value="AMINOPEPTIDASE YDR415C-RELATED"/>
    <property type="match status" value="1"/>
</dbReference>
<proteinExistence type="inferred from homology"/>
<evidence type="ECO:0000256" key="7">
    <source>
        <dbReference type="ARBA" id="ARBA00022833"/>
    </source>
</evidence>
<comment type="caution">
    <text evidence="11">The sequence shown here is derived from an EMBL/GenBank/DDBJ whole genome shotgun (WGS) entry which is preliminary data.</text>
</comment>